<evidence type="ECO:0000256" key="5">
    <source>
        <dbReference type="ARBA" id="ARBA00024029"/>
    </source>
</evidence>
<keyword evidence="4" id="KW-0862">Zinc</keyword>
<gene>
    <name evidence="6" type="ORF">QWY15_13675</name>
</gene>
<evidence type="ECO:0000256" key="4">
    <source>
        <dbReference type="ARBA" id="ARBA00022833"/>
    </source>
</evidence>
<dbReference type="Pfam" id="PF02633">
    <property type="entry name" value="Creatininase"/>
    <property type="match status" value="1"/>
</dbReference>
<comment type="caution">
    <text evidence="6">The sequence shown here is derived from an EMBL/GenBank/DDBJ whole genome shotgun (WGS) entry which is preliminary data.</text>
</comment>
<dbReference type="PANTHER" id="PTHR35005:SF1">
    <property type="entry name" value="2-AMINO-5-FORMYLAMINO-6-RIBOSYLAMINOPYRIMIDIN-4(3H)-ONE 5'-MONOPHOSPHATE DEFORMYLASE"/>
    <property type="match status" value="1"/>
</dbReference>
<evidence type="ECO:0000256" key="2">
    <source>
        <dbReference type="ARBA" id="ARBA00022723"/>
    </source>
</evidence>
<evidence type="ECO:0000313" key="6">
    <source>
        <dbReference type="EMBL" id="MDN7228344.1"/>
    </source>
</evidence>
<proteinExistence type="inferred from homology"/>
<protein>
    <submittedName>
        <fullName evidence="6">Creatininase family protein</fullName>
    </submittedName>
</protein>
<dbReference type="InterPro" id="IPR003785">
    <property type="entry name" value="Creatininase/forma_Hydrolase"/>
</dbReference>
<reference evidence="6 7" key="1">
    <citation type="submission" date="2023-06" db="EMBL/GenBank/DDBJ databases">
        <title>Novel species in genus Planococcus.</title>
        <authorList>
            <person name="Ning S."/>
        </authorList>
    </citation>
    <scope>NUCLEOTIDE SEQUENCE [LARGE SCALE GENOMIC DNA]</scope>
    <source>
        <strain evidence="6 7">N064</strain>
    </source>
</reference>
<comment type="similarity">
    <text evidence="5">Belongs to the creatininase superfamily.</text>
</comment>
<keyword evidence="2" id="KW-0479">Metal-binding</keyword>
<sequence length="244" mass="27238">MDMMTMNLREFEATQKKMNTVLLPIGMIEAHGPHCALGTDVLIPREFVRRLEEIAGDKILMAPEVAYGHSWGLAPFAGTIDVSAQAFSNYVFEICHGFYQNGFENIILFNGHGGNNSSLDVVTEKLADIGVRSLTINWFIDYREDIKRITPDPGHAGEDETSLVLAIDENYAFTKGVGSHEIPLPKRFRFKDGGAVLYPEAFSGNAEAATVQKGEQLYELLTGLILKDIEMLWELERQQRGTIK</sequence>
<name>A0ABT8MUB4_9BACL</name>
<comment type="cofactor">
    <cofactor evidence="1">
        <name>Zn(2+)</name>
        <dbReference type="ChEBI" id="CHEBI:29105"/>
    </cofactor>
</comment>
<dbReference type="Gene3D" id="3.40.50.10310">
    <property type="entry name" value="Creatininase"/>
    <property type="match status" value="1"/>
</dbReference>
<dbReference type="InterPro" id="IPR024087">
    <property type="entry name" value="Creatininase-like_sf"/>
</dbReference>
<accession>A0ABT8MUB4</accession>
<evidence type="ECO:0000256" key="3">
    <source>
        <dbReference type="ARBA" id="ARBA00022801"/>
    </source>
</evidence>
<evidence type="ECO:0000256" key="1">
    <source>
        <dbReference type="ARBA" id="ARBA00001947"/>
    </source>
</evidence>
<dbReference type="EMBL" id="JAUJWW010000006">
    <property type="protein sequence ID" value="MDN7228344.1"/>
    <property type="molecule type" value="Genomic_DNA"/>
</dbReference>
<dbReference type="PANTHER" id="PTHR35005">
    <property type="entry name" value="3-DEHYDRO-SCYLLO-INOSOSE HYDROLASE"/>
    <property type="match status" value="1"/>
</dbReference>
<dbReference type="SUPFAM" id="SSF102215">
    <property type="entry name" value="Creatininase"/>
    <property type="match status" value="1"/>
</dbReference>
<dbReference type="RefSeq" id="WP_301726775.1">
    <property type="nucleotide sequence ID" value="NZ_JAUJWW010000006.1"/>
</dbReference>
<evidence type="ECO:0000313" key="7">
    <source>
        <dbReference type="Proteomes" id="UP001172054"/>
    </source>
</evidence>
<keyword evidence="3" id="KW-0378">Hydrolase</keyword>
<dbReference type="Proteomes" id="UP001172054">
    <property type="component" value="Unassembled WGS sequence"/>
</dbReference>
<keyword evidence="7" id="KW-1185">Reference proteome</keyword>
<organism evidence="6 7">
    <name type="scientific">Planococcus liqunii</name>
    <dbReference type="NCBI Taxonomy" id="3058394"/>
    <lineage>
        <taxon>Bacteria</taxon>
        <taxon>Bacillati</taxon>
        <taxon>Bacillota</taxon>
        <taxon>Bacilli</taxon>
        <taxon>Bacillales</taxon>
        <taxon>Caryophanaceae</taxon>
        <taxon>Planococcus</taxon>
    </lineage>
</organism>